<dbReference type="AlphaFoldDB" id="A0A0H4J5U2"/>
<name>A0A0H4J5U2_NEIG1</name>
<dbReference type="STRING" id="242231.NGO_07465"/>
<organism evidence="1 2">
    <name type="scientific">Neisseria gonorrhoeae (strain ATCC 700825 / FA 1090)</name>
    <dbReference type="NCBI Taxonomy" id="242231"/>
    <lineage>
        <taxon>Bacteria</taxon>
        <taxon>Pseudomonadati</taxon>
        <taxon>Pseudomonadota</taxon>
        <taxon>Betaproteobacteria</taxon>
        <taxon>Neisseriales</taxon>
        <taxon>Neisseriaceae</taxon>
        <taxon>Neisseria</taxon>
    </lineage>
</organism>
<evidence type="ECO:0000313" key="1">
    <source>
        <dbReference type="EMBL" id="AKO63722.1"/>
    </source>
</evidence>
<gene>
    <name evidence="1" type="ORF">NGO_07465</name>
</gene>
<reference evidence="2" key="1">
    <citation type="submission" date="2003-03" db="EMBL/GenBank/DDBJ databases">
        <title>The complete genome sequence of Neisseria gonorrhoeae.</title>
        <authorList>
            <person name="Lewis L.A."/>
            <person name="Gillaspy A.F."/>
            <person name="McLaughlin R.E."/>
            <person name="Gipson M."/>
            <person name="Ducey T.F."/>
            <person name="Ownbey T."/>
            <person name="Hartman K."/>
            <person name="Nydick C."/>
            <person name="Carson M.B."/>
            <person name="Vaughn J."/>
            <person name="Thomson C."/>
            <person name="Song L."/>
            <person name="Lin S."/>
            <person name="Yuan X."/>
            <person name="Najar F."/>
            <person name="Zhan M."/>
            <person name="Ren Q."/>
            <person name="Zhu H."/>
            <person name="Qi S."/>
            <person name="Kenton S.M."/>
            <person name="Lai H."/>
            <person name="White J.D."/>
            <person name="Clifton S."/>
            <person name="Roe B.A."/>
            <person name="Dyer D.W."/>
        </authorList>
    </citation>
    <scope>NUCLEOTIDE SEQUENCE [LARGE SCALE GENOMIC DNA]</scope>
    <source>
        <strain evidence="2">ATCC 700825 / FA 1090</strain>
    </source>
</reference>
<accession>A0A0H4J5U2</accession>
<dbReference type="Proteomes" id="UP000000535">
    <property type="component" value="Chromosome"/>
</dbReference>
<dbReference type="KEGG" id="ngo:NGO_07465"/>
<dbReference type="EMBL" id="AE004969">
    <property type="protein sequence ID" value="AKO63722.1"/>
    <property type="molecule type" value="Genomic_DNA"/>
</dbReference>
<sequence>MQIYVKINLFFVFDRLFIKDIYLFVLNKIIYQKEHIFPSTAIRLPAAFRFGKLVYPDYLLYNQSENFFQKQTGSTVRLCPGGTKPVSLPRAAQGSA</sequence>
<evidence type="ECO:0000313" key="2">
    <source>
        <dbReference type="Proteomes" id="UP000000535"/>
    </source>
</evidence>
<proteinExistence type="predicted"/>
<keyword evidence="2" id="KW-1185">Reference proteome</keyword>
<protein>
    <submittedName>
        <fullName evidence="1">C4-dicarboxylate ABC transporter</fullName>
    </submittedName>
</protein>